<accession>A0AA88QJS1</accession>
<dbReference type="PROSITE" id="PS00375">
    <property type="entry name" value="UDPGT"/>
    <property type="match status" value="1"/>
</dbReference>
<comment type="similarity">
    <text evidence="1 3">Belongs to the UDP-glycosyltransferase family.</text>
</comment>
<dbReference type="CDD" id="cd03784">
    <property type="entry name" value="GT1_Gtf-like"/>
    <property type="match status" value="1"/>
</dbReference>
<dbReference type="EC" id="2.4.1.-" evidence="4"/>
<dbReference type="FunFam" id="3.40.50.2000:FF:000143">
    <property type="entry name" value="UDP-glycosyltransferase 89B1"/>
    <property type="match status" value="1"/>
</dbReference>
<dbReference type="EMBL" id="JAVXUO010002779">
    <property type="protein sequence ID" value="KAK2969702.1"/>
    <property type="molecule type" value="Genomic_DNA"/>
</dbReference>
<evidence type="ECO:0000256" key="3">
    <source>
        <dbReference type="RuleBase" id="RU003718"/>
    </source>
</evidence>
<evidence type="ECO:0000256" key="1">
    <source>
        <dbReference type="ARBA" id="ARBA00009995"/>
    </source>
</evidence>
<evidence type="ECO:0000256" key="4">
    <source>
        <dbReference type="RuleBase" id="RU362057"/>
    </source>
</evidence>
<dbReference type="FunFam" id="3.40.50.2000:FF:000064">
    <property type="entry name" value="Glycosyltransferase"/>
    <property type="match status" value="1"/>
</dbReference>
<dbReference type="PANTHER" id="PTHR48047">
    <property type="entry name" value="GLYCOSYLTRANSFERASE"/>
    <property type="match status" value="1"/>
</dbReference>
<protein>
    <recommendedName>
        <fullName evidence="4">Glycosyltransferase</fullName>
        <ecNumber evidence="4">2.4.1.-</ecNumber>
    </recommendedName>
</protein>
<gene>
    <name evidence="5" type="ORF">RJ640_004208</name>
</gene>
<keyword evidence="6" id="KW-1185">Reference proteome</keyword>
<evidence type="ECO:0000313" key="6">
    <source>
        <dbReference type="Proteomes" id="UP001187471"/>
    </source>
</evidence>
<name>A0AA88QJS1_9ASTE</name>
<comment type="caution">
    <text evidence="5">The sequence shown here is derived from an EMBL/GenBank/DDBJ whole genome shotgun (WGS) entry which is preliminary data.</text>
</comment>
<dbReference type="Pfam" id="PF00201">
    <property type="entry name" value="UDPGT"/>
    <property type="match status" value="1"/>
</dbReference>
<organism evidence="5 6">
    <name type="scientific">Escallonia rubra</name>
    <dbReference type="NCBI Taxonomy" id="112253"/>
    <lineage>
        <taxon>Eukaryota</taxon>
        <taxon>Viridiplantae</taxon>
        <taxon>Streptophyta</taxon>
        <taxon>Embryophyta</taxon>
        <taxon>Tracheophyta</taxon>
        <taxon>Spermatophyta</taxon>
        <taxon>Magnoliopsida</taxon>
        <taxon>eudicotyledons</taxon>
        <taxon>Gunneridae</taxon>
        <taxon>Pentapetalae</taxon>
        <taxon>asterids</taxon>
        <taxon>campanulids</taxon>
        <taxon>Escalloniales</taxon>
        <taxon>Escalloniaceae</taxon>
        <taxon>Escallonia</taxon>
    </lineage>
</organism>
<dbReference type="GO" id="GO:0035251">
    <property type="term" value="F:UDP-glucosyltransferase activity"/>
    <property type="evidence" value="ECO:0007669"/>
    <property type="project" value="TreeGrafter"/>
</dbReference>
<dbReference type="Proteomes" id="UP001187471">
    <property type="component" value="Unassembled WGS sequence"/>
</dbReference>
<sequence length="488" mass="53542">MTTTAVAAAAHDGAHILIFPYPAQGHMIPLLDLAHQLATRGLTITVLVTPRNVPLLKPLLSKHPSITPFVLPFPAHPALPAGVENVKDLPPNGFRPMMSVLGELQDPIFHWFQSHPSPPEAIISDMFLGWTQHLACRLGIRRFVFSPSGAMALAVIYSLWRAMPKRDDPNEENHLVPFPDIPSSPVYPWWQLSPIYRSYLEGDPVSEFIKDGFRADMASWGLVINSFDELERVYLEYLLKQLGNDRVWAVGPLHPPDDEDRSKPSERGGSSSVLASKIFSWLDTCGDRTVVYVCFGSQAVLTNHQMEELASGLEKSGDRFIWSVKNPTKGHVGGEYGAIPCGFEDRVAGRGIVIRGWAPQVAILKHRAVGAFLTHCGWNSVLEGLVAGVPMLAWPMGADQFSNATLLVDELKVAVRVCEGEKTVPNSDELGRAVREVVGVDGERVGTRVRAMELQKAALTAIKEGGSSCNNLNRLVRVLSKETFQGGK</sequence>
<proteinExistence type="inferred from homology"/>
<evidence type="ECO:0000256" key="2">
    <source>
        <dbReference type="ARBA" id="ARBA00022679"/>
    </source>
</evidence>
<evidence type="ECO:0000313" key="5">
    <source>
        <dbReference type="EMBL" id="KAK2969702.1"/>
    </source>
</evidence>
<dbReference type="InterPro" id="IPR002213">
    <property type="entry name" value="UDP_glucos_trans"/>
</dbReference>
<dbReference type="PANTHER" id="PTHR48047:SF8">
    <property type="entry name" value="FLAVONOL 3-O-GLUCOSYLTRANSFERASE UGT89B1"/>
    <property type="match status" value="1"/>
</dbReference>
<keyword evidence="3" id="KW-0328">Glycosyltransferase</keyword>
<reference evidence="5" key="1">
    <citation type="submission" date="2022-12" db="EMBL/GenBank/DDBJ databases">
        <title>Draft genome assemblies for two species of Escallonia (Escalloniales).</title>
        <authorList>
            <person name="Chanderbali A."/>
            <person name="Dervinis C."/>
            <person name="Anghel I."/>
            <person name="Soltis D."/>
            <person name="Soltis P."/>
            <person name="Zapata F."/>
        </authorList>
    </citation>
    <scope>NUCLEOTIDE SEQUENCE</scope>
    <source>
        <strain evidence="5">UCBG92.1500</strain>
        <tissue evidence="5">Leaf</tissue>
    </source>
</reference>
<dbReference type="Gene3D" id="3.40.50.2000">
    <property type="entry name" value="Glycogen Phosphorylase B"/>
    <property type="match status" value="2"/>
</dbReference>
<dbReference type="AlphaFoldDB" id="A0AA88QJS1"/>
<keyword evidence="2 3" id="KW-0808">Transferase</keyword>
<dbReference type="InterPro" id="IPR035595">
    <property type="entry name" value="UDP_glycos_trans_CS"/>
</dbReference>
<dbReference type="SUPFAM" id="SSF53756">
    <property type="entry name" value="UDP-Glycosyltransferase/glycogen phosphorylase"/>
    <property type="match status" value="1"/>
</dbReference>